<proteinExistence type="predicted"/>
<organism evidence="1 2">
    <name type="scientific">Durusdinium trenchii</name>
    <dbReference type="NCBI Taxonomy" id="1381693"/>
    <lineage>
        <taxon>Eukaryota</taxon>
        <taxon>Sar</taxon>
        <taxon>Alveolata</taxon>
        <taxon>Dinophyceae</taxon>
        <taxon>Suessiales</taxon>
        <taxon>Symbiodiniaceae</taxon>
        <taxon>Durusdinium</taxon>
    </lineage>
</organism>
<evidence type="ECO:0000313" key="1">
    <source>
        <dbReference type="EMBL" id="CAK9041604.1"/>
    </source>
</evidence>
<sequence length="230" mass="25503">MSMAAQPDVVAVMLEFLDLPTQARCCRASAYFTPPQTLASVEDAAAAVVEHLGCPTCPLLQTALPTPSSASPARKFLHAAHLIWNLVAIPLLRLHECILECPGVLGDVIVRVYILGWRKRCRLTEAWWRRVIGRDDLPPSPAVLQRILRKRGMNENFLEAITDLNHPDPDVDLATAVLGEGAWSVHWFPVRFDDEPDELTDSHVVLTFDVHGVSGLIYFREVEMGSSGFT</sequence>
<accession>A0ABP0LUE2</accession>
<gene>
    <name evidence="1" type="ORF">CCMP2556_LOCUS22281</name>
</gene>
<evidence type="ECO:0008006" key="3">
    <source>
        <dbReference type="Google" id="ProtNLM"/>
    </source>
</evidence>
<evidence type="ECO:0000313" key="2">
    <source>
        <dbReference type="Proteomes" id="UP001642484"/>
    </source>
</evidence>
<dbReference type="EMBL" id="CAXAMN010013725">
    <property type="protein sequence ID" value="CAK9041604.1"/>
    <property type="molecule type" value="Genomic_DNA"/>
</dbReference>
<protein>
    <recommendedName>
        <fullName evidence="3">F-box domain-containing protein</fullName>
    </recommendedName>
</protein>
<dbReference type="Proteomes" id="UP001642484">
    <property type="component" value="Unassembled WGS sequence"/>
</dbReference>
<reference evidence="1 2" key="1">
    <citation type="submission" date="2024-02" db="EMBL/GenBank/DDBJ databases">
        <authorList>
            <person name="Chen Y."/>
            <person name="Shah S."/>
            <person name="Dougan E. K."/>
            <person name="Thang M."/>
            <person name="Chan C."/>
        </authorList>
    </citation>
    <scope>NUCLEOTIDE SEQUENCE [LARGE SCALE GENOMIC DNA]</scope>
</reference>
<name>A0ABP0LUE2_9DINO</name>
<keyword evidence="2" id="KW-1185">Reference proteome</keyword>
<comment type="caution">
    <text evidence="1">The sequence shown here is derived from an EMBL/GenBank/DDBJ whole genome shotgun (WGS) entry which is preliminary data.</text>
</comment>